<proteinExistence type="predicted"/>
<evidence type="ECO:0000313" key="2">
    <source>
        <dbReference type="Proteomes" id="UP000008744"/>
    </source>
</evidence>
<dbReference type="EMBL" id="CH479181">
    <property type="protein sequence ID" value="EDW32510.1"/>
    <property type="molecule type" value="Genomic_DNA"/>
</dbReference>
<reference evidence="1 2" key="1">
    <citation type="journal article" date="2007" name="Nature">
        <title>Evolution of genes and genomes on the Drosophila phylogeny.</title>
        <authorList>
            <consortium name="Drosophila 12 Genomes Consortium"/>
            <person name="Clark A.G."/>
            <person name="Eisen M.B."/>
            <person name="Smith D.R."/>
            <person name="Bergman C.M."/>
            <person name="Oliver B."/>
            <person name="Markow T.A."/>
            <person name="Kaufman T.C."/>
            <person name="Kellis M."/>
            <person name="Gelbart W."/>
            <person name="Iyer V.N."/>
            <person name="Pollard D.A."/>
            <person name="Sackton T.B."/>
            <person name="Larracuente A.M."/>
            <person name="Singh N.D."/>
            <person name="Abad J.P."/>
            <person name="Abt D.N."/>
            <person name="Adryan B."/>
            <person name="Aguade M."/>
            <person name="Akashi H."/>
            <person name="Anderson W.W."/>
            <person name="Aquadro C.F."/>
            <person name="Ardell D.H."/>
            <person name="Arguello R."/>
            <person name="Artieri C.G."/>
            <person name="Barbash D.A."/>
            <person name="Barker D."/>
            <person name="Barsanti P."/>
            <person name="Batterham P."/>
            <person name="Batzoglou S."/>
            <person name="Begun D."/>
            <person name="Bhutkar A."/>
            <person name="Blanco E."/>
            <person name="Bosak S.A."/>
            <person name="Bradley R.K."/>
            <person name="Brand A.D."/>
            <person name="Brent M.R."/>
            <person name="Brooks A.N."/>
            <person name="Brown R.H."/>
            <person name="Butlin R.K."/>
            <person name="Caggese C."/>
            <person name="Calvi B.R."/>
            <person name="Bernardo de Carvalho A."/>
            <person name="Caspi A."/>
            <person name="Castrezana S."/>
            <person name="Celniker S.E."/>
            <person name="Chang J.L."/>
            <person name="Chapple C."/>
            <person name="Chatterji S."/>
            <person name="Chinwalla A."/>
            <person name="Civetta A."/>
            <person name="Clifton S.W."/>
            <person name="Comeron J.M."/>
            <person name="Costello J.C."/>
            <person name="Coyne J.A."/>
            <person name="Daub J."/>
            <person name="David R.G."/>
            <person name="Delcher A.L."/>
            <person name="Delehaunty K."/>
            <person name="Do C.B."/>
            <person name="Ebling H."/>
            <person name="Edwards K."/>
            <person name="Eickbush T."/>
            <person name="Evans J.D."/>
            <person name="Filipski A."/>
            <person name="Findeiss S."/>
            <person name="Freyhult E."/>
            <person name="Fulton L."/>
            <person name="Fulton R."/>
            <person name="Garcia A.C."/>
            <person name="Gardiner A."/>
            <person name="Garfield D.A."/>
            <person name="Garvin B.E."/>
            <person name="Gibson G."/>
            <person name="Gilbert D."/>
            <person name="Gnerre S."/>
            <person name="Godfrey J."/>
            <person name="Good R."/>
            <person name="Gotea V."/>
            <person name="Gravely B."/>
            <person name="Greenberg A.J."/>
            <person name="Griffiths-Jones S."/>
            <person name="Gross S."/>
            <person name="Guigo R."/>
            <person name="Gustafson E.A."/>
            <person name="Haerty W."/>
            <person name="Hahn M.W."/>
            <person name="Halligan D.L."/>
            <person name="Halpern A.L."/>
            <person name="Halter G.M."/>
            <person name="Han M.V."/>
            <person name="Heger A."/>
            <person name="Hillier L."/>
            <person name="Hinrichs A.S."/>
            <person name="Holmes I."/>
            <person name="Hoskins R.A."/>
            <person name="Hubisz M.J."/>
            <person name="Hultmark D."/>
            <person name="Huntley M.A."/>
            <person name="Jaffe D.B."/>
            <person name="Jagadeeshan S."/>
            <person name="Jeck W.R."/>
            <person name="Johnson J."/>
            <person name="Jones C.D."/>
            <person name="Jordan W.C."/>
            <person name="Karpen G.H."/>
            <person name="Kataoka E."/>
            <person name="Keightley P.D."/>
            <person name="Kheradpour P."/>
            <person name="Kirkness E.F."/>
            <person name="Koerich L.B."/>
            <person name="Kristiansen K."/>
            <person name="Kudrna D."/>
            <person name="Kulathinal R.J."/>
            <person name="Kumar S."/>
            <person name="Kwok R."/>
            <person name="Lander E."/>
            <person name="Langley C.H."/>
            <person name="Lapoint R."/>
            <person name="Lazzaro B.P."/>
            <person name="Lee S.J."/>
            <person name="Levesque L."/>
            <person name="Li R."/>
            <person name="Lin C.F."/>
            <person name="Lin M.F."/>
            <person name="Lindblad-Toh K."/>
            <person name="Llopart A."/>
            <person name="Long M."/>
            <person name="Low L."/>
            <person name="Lozovsky E."/>
            <person name="Lu J."/>
            <person name="Luo M."/>
            <person name="Machado C.A."/>
            <person name="Makalowski W."/>
            <person name="Marzo M."/>
            <person name="Matsuda M."/>
            <person name="Matzkin L."/>
            <person name="McAllister B."/>
            <person name="McBride C.S."/>
            <person name="McKernan B."/>
            <person name="McKernan K."/>
            <person name="Mendez-Lago M."/>
            <person name="Minx P."/>
            <person name="Mollenhauer M.U."/>
            <person name="Montooth K."/>
            <person name="Mount S.M."/>
            <person name="Mu X."/>
            <person name="Myers E."/>
            <person name="Negre B."/>
            <person name="Newfeld S."/>
            <person name="Nielsen R."/>
            <person name="Noor M.A."/>
            <person name="O'Grady P."/>
            <person name="Pachter L."/>
            <person name="Papaceit M."/>
            <person name="Parisi M.J."/>
            <person name="Parisi M."/>
            <person name="Parts L."/>
            <person name="Pedersen J.S."/>
            <person name="Pesole G."/>
            <person name="Phillippy A.M."/>
            <person name="Ponting C.P."/>
            <person name="Pop M."/>
            <person name="Porcelli D."/>
            <person name="Powell J.R."/>
            <person name="Prohaska S."/>
            <person name="Pruitt K."/>
            <person name="Puig M."/>
            <person name="Quesneville H."/>
            <person name="Ram K.R."/>
            <person name="Rand D."/>
            <person name="Rasmussen M.D."/>
            <person name="Reed L.K."/>
            <person name="Reenan R."/>
            <person name="Reily A."/>
            <person name="Remington K.A."/>
            <person name="Rieger T.T."/>
            <person name="Ritchie M.G."/>
            <person name="Robin C."/>
            <person name="Rogers Y.H."/>
            <person name="Rohde C."/>
            <person name="Rozas J."/>
            <person name="Rubenfield M.J."/>
            <person name="Ruiz A."/>
            <person name="Russo S."/>
            <person name="Salzberg S.L."/>
            <person name="Sanchez-Gracia A."/>
            <person name="Saranga D.J."/>
            <person name="Sato H."/>
            <person name="Schaeffer S.W."/>
            <person name="Schatz M.C."/>
            <person name="Schlenke T."/>
            <person name="Schwartz R."/>
            <person name="Segarra C."/>
            <person name="Singh R.S."/>
            <person name="Sirot L."/>
            <person name="Sirota M."/>
            <person name="Sisneros N.B."/>
            <person name="Smith C.D."/>
            <person name="Smith T.F."/>
            <person name="Spieth J."/>
            <person name="Stage D.E."/>
            <person name="Stark A."/>
            <person name="Stephan W."/>
            <person name="Strausberg R.L."/>
            <person name="Strempel S."/>
            <person name="Sturgill D."/>
            <person name="Sutton G."/>
            <person name="Sutton G.G."/>
            <person name="Tao W."/>
            <person name="Teichmann S."/>
            <person name="Tobari Y.N."/>
            <person name="Tomimura Y."/>
            <person name="Tsolas J.M."/>
            <person name="Valente V.L."/>
            <person name="Venter E."/>
            <person name="Venter J.C."/>
            <person name="Vicario S."/>
            <person name="Vieira F.G."/>
            <person name="Vilella A.J."/>
            <person name="Villasante A."/>
            <person name="Walenz B."/>
            <person name="Wang J."/>
            <person name="Wasserman M."/>
            <person name="Watts T."/>
            <person name="Wilson D."/>
            <person name="Wilson R.K."/>
            <person name="Wing R.A."/>
            <person name="Wolfner M.F."/>
            <person name="Wong A."/>
            <person name="Wong G.K."/>
            <person name="Wu C.I."/>
            <person name="Wu G."/>
            <person name="Yamamoto D."/>
            <person name="Yang H.P."/>
            <person name="Yang S.P."/>
            <person name="Yorke J.A."/>
            <person name="Yoshida K."/>
            <person name="Zdobnov E."/>
            <person name="Zhang P."/>
            <person name="Zhang Y."/>
            <person name="Zimin A.V."/>
            <person name="Baldwin J."/>
            <person name="Abdouelleil A."/>
            <person name="Abdulkadir J."/>
            <person name="Abebe A."/>
            <person name="Abera B."/>
            <person name="Abreu J."/>
            <person name="Acer S.C."/>
            <person name="Aftuck L."/>
            <person name="Alexander A."/>
            <person name="An P."/>
            <person name="Anderson E."/>
            <person name="Anderson S."/>
            <person name="Arachi H."/>
            <person name="Azer M."/>
            <person name="Bachantsang P."/>
            <person name="Barry A."/>
            <person name="Bayul T."/>
            <person name="Berlin A."/>
            <person name="Bessette D."/>
            <person name="Bloom T."/>
            <person name="Blye J."/>
            <person name="Boguslavskiy L."/>
            <person name="Bonnet C."/>
            <person name="Boukhgalter B."/>
            <person name="Bourzgui I."/>
            <person name="Brown A."/>
            <person name="Cahill P."/>
            <person name="Channer S."/>
            <person name="Cheshatsang Y."/>
            <person name="Chuda L."/>
            <person name="Citroen M."/>
            <person name="Collymore A."/>
            <person name="Cooke P."/>
            <person name="Costello M."/>
            <person name="D'Aco K."/>
            <person name="Daza R."/>
            <person name="De Haan G."/>
            <person name="DeGray S."/>
            <person name="DeMaso C."/>
            <person name="Dhargay N."/>
            <person name="Dooley K."/>
            <person name="Dooley E."/>
            <person name="Doricent M."/>
            <person name="Dorje P."/>
            <person name="Dorjee K."/>
            <person name="Dupes A."/>
            <person name="Elong R."/>
            <person name="Falk J."/>
            <person name="Farina A."/>
            <person name="Faro S."/>
            <person name="Ferguson D."/>
            <person name="Fisher S."/>
            <person name="Foley C.D."/>
            <person name="Franke A."/>
            <person name="Friedrich D."/>
            <person name="Gadbois L."/>
            <person name="Gearin G."/>
            <person name="Gearin C.R."/>
            <person name="Giannoukos G."/>
            <person name="Goode T."/>
            <person name="Graham J."/>
            <person name="Grandbois E."/>
            <person name="Grewal S."/>
            <person name="Gyaltsen K."/>
            <person name="Hafez N."/>
            <person name="Hagos B."/>
            <person name="Hall J."/>
            <person name="Henson C."/>
            <person name="Hollinger A."/>
            <person name="Honan T."/>
            <person name="Huard M.D."/>
            <person name="Hughes L."/>
            <person name="Hurhula B."/>
            <person name="Husby M.E."/>
            <person name="Kamat A."/>
            <person name="Kanga B."/>
            <person name="Kashin S."/>
            <person name="Khazanovich D."/>
            <person name="Kisner P."/>
            <person name="Lance K."/>
            <person name="Lara M."/>
            <person name="Lee W."/>
            <person name="Lennon N."/>
            <person name="Letendre F."/>
            <person name="LeVine R."/>
            <person name="Lipovsky A."/>
            <person name="Liu X."/>
            <person name="Liu J."/>
            <person name="Liu S."/>
            <person name="Lokyitsang T."/>
            <person name="Lokyitsang Y."/>
            <person name="Lubonja R."/>
            <person name="Lui A."/>
            <person name="MacDonald P."/>
            <person name="Magnisalis V."/>
            <person name="Maru K."/>
            <person name="Matthews C."/>
            <person name="McCusker W."/>
            <person name="McDonough S."/>
            <person name="Mehta T."/>
            <person name="Meldrim J."/>
            <person name="Meneus L."/>
            <person name="Mihai O."/>
            <person name="Mihalev A."/>
            <person name="Mihova T."/>
            <person name="Mittelman R."/>
            <person name="Mlenga V."/>
            <person name="Montmayeur A."/>
            <person name="Mulrain L."/>
            <person name="Navidi A."/>
            <person name="Naylor J."/>
            <person name="Negash T."/>
            <person name="Nguyen T."/>
            <person name="Nguyen N."/>
            <person name="Nicol R."/>
            <person name="Norbu C."/>
            <person name="Norbu N."/>
            <person name="Novod N."/>
            <person name="O'Neill B."/>
            <person name="Osman S."/>
            <person name="Markiewicz E."/>
            <person name="Oyono O.L."/>
            <person name="Patti C."/>
            <person name="Phunkhang P."/>
            <person name="Pierre F."/>
            <person name="Priest M."/>
            <person name="Raghuraman S."/>
            <person name="Rege F."/>
            <person name="Reyes R."/>
            <person name="Rise C."/>
            <person name="Rogov P."/>
            <person name="Ross K."/>
            <person name="Ryan E."/>
            <person name="Settipalli S."/>
            <person name="Shea T."/>
            <person name="Sherpa N."/>
            <person name="Shi L."/>
            <person name="Shih D."/>
            <person name="Sparrow T."/>
            <person name="Spaulding J."/>
            <person name="Stalker J."/>
            <person name="Stange-Thomann N."/>
            <person name="Stavropoulos S."/>
            <person name="Stone C."/>
            <person name="Strader C."/>
            <person name="Tesfaye S."/>
            <person name="Thomson T."/>
            <person name="Thoulutsang Y."/>
            <person name="Thoulutsang D."/>
            <person name="Topham K."/>
            <person name="Topping I."/>
            <person name="Tsamla T."/>
            <person name="Vassiliev H."/>
            <person name="Vo A."/>
            <person name="Wangchuk T."/>
            <person name="Wangdi T."/>
            <person name="Weiand M."/>
            <person name="Wilkinson J."/>
            <person name="Wilson A."/>
            <person name="Yadav S."/>
            <person name="Young G."/>
            <person name="Yu Q."/>
            <person name="Zembek L."/>
            <person name="Zhong D."/>
            <person name="Zimmer A."/>
            <person name="Zwirko Z."/>
            <person name="Jaffe D.B."/>
            <person name="Alvarez P."/>
            <person name="Brockman W."/>
            <person name="Butler J."/>
            <person name="Chin C."/>
            <person name="Gnerre S."/>
            <person name="Grabherr M."/>
            <person name="Kleber M."/>
            <person name="Mauceli E."/>
            <person name="MacCallum I."/>
        </authorList>
    </citation>
    <scope>NUCLEOTIDE SEQUENCE [LARGE SCALE GENOMIC DNA]</scope>
    <source>
        <strain evidence="2">MSH-3 / Tucson 14011-0111.49</strain>
    </source>
</reference>
<keyword evidence="2" id="KW-1185">Reference proteome</keyword>
<accession>B4GCU7</accession>
<dbReference type="Proteomes" id="UP000008744">
    <property type="component" value="Unassembled WGS sequence"/>
</dbReference>
<name>B4GCU7_DROPE</name>
<organism evidence="2">
    <name type="scientific">Drosophila persimilis</name>
    <name type="common">Fruit fly</name>
    <dbReference type="NCBI Taxonomy" id="7234"/>
    <lineage>
        <taxon>Eukaryota</taxon>
        <taxon>Metazoa</taxon>
        <taxon>Ecdysozoa</taxon>
        <taxon>Arthropoda</taxon>
        <taxon>Hexapoda</taxon>
        <taxon>Insecta</taxon>
        <taxon>Pterygota</taxon>
        <taxon>Neoptera</taxon>
        <taxon>Endopterygota</taxon>
        <taxon>Diptera</taxon>
        <taxon>Brachycera</taxon>
        <taxon>Muscomorpha</taxon>
        <taxon>Ephydroidea</taxon>
        <taxon>Drosophilidae</taxon>
        <taxon>Drosophila</taxon>
        <taxon>Sophophora</taxon>
    </lineage>
</organism>
<gene>
    <name evidence="1" type="primary">Dper\GL11679</name>
    <name evidence="1" type="ORF">Dper_GL11679</name>
</gene>
<dbReference type="STRING" id="7234.B4GCU7"/>
<sequence length="88" mass="10135">MGSQDKRLADELTTRLNKSITDVDTVMLNLDGKDFTVEPVCRRFALGAPHDKGPREELVYQMLYANLLHLYLKDYTDFFDQFQAMTGT</sequence>
<evidence type="ECO:0000313" key="1">
    <source>
        <dbReference type="EMBL" id="EDW32510.1"/>
    </source>
</evidence>
<dbReference type="AlphaFoldDB" id="B4GCU7"/>
<dbReference type="HOGENOM" id="CLU_2471423_0_0_1"/>
<protein>
    <submittedName>
        <fullName evidence="1">GL11679</fullName>
    </submittedName>
</protein>